<dbReference type="Pfam" id="PF08021">
    <property type="entry name" value="FAD_binding_9"/>
    <property type="match status" value="1"/>
</dbReference>
<dbReference type="EMBL" id="BAABNP010000020">
    <property type="protein sequence ID" value="GAA5342218.1"/>
    <property type="molecule type" value="Genomic_DNA"/>
</dbReference>
<evidence type="ECO:0000313" key="2">
    <source>
        <dbReference type="EMBL" id="GAA5342218.1"/>
    </source>
</evidence>
<dbReference type="PANTHER" id="PTHR30157:SF0">
    <property type="entry name" value="NADPH-DEPENDENT FERRIC-CHELATE REDUCTASE"/>
    <property type="match status" value="1"/>
</dbReference>
<comment type="caution">
    <text evidence="2">The sequence shown here is derived from an EMBL/GenBank/DDBJ whole genome shotgun (WGS) entry which is preliminary data.</text>
</comment>
<dbReference type="InterPro" id="IPR007037">
    <property type="entry name" value="SIP_rossman_dom"/>
</dbReference>
<dbReference type="PROSITE" id="PS51384">
    <property type="entry name" value="FAD_FR"/>
    <property type="match status" value="1"/>
</dbReference>
<sequence>MVNWQRGVERLRRDTNHEVVVTGVEDFGDRYRRIHFTGDDLLRELIDVYPTAWVRLRVPRSGTAAGALAGVGDRSGDQGAAGGPGRFTHREYTFVDVDIHAGTFALDFVLRTSGRHGGPGPATRWAMNAVPGTTIDASVTPERIDLPGDTRRLVLLGDLSALPAVNSWLGWIPGEVEVTAILEDDGDREGIPQRQRTNATWTWVNSADTPGQAIVDEVRGLGLDTNGLYVWAAGERGLISTVRSRLRHELPLDKKRRFSQFYWSAGRSAA</sequence>
<keyword evidence="3" id="KW-1185">Reference proteome</keyword>
<dbReference type="RefSeq" id="WP_342039010.1">
    <property type="nucleotide sequence ID" value="NZ_BAABBK010000021.1"/>
</dbReference>
<dbReference type="PANTHER" id="PTHR30157">
    <property type="entry name" value="FERRIC REDUCTASE, NADPH-DEPENDENT"/>
    <property type="match status" value="1"/>
</dbReference>
<dbReference type="SUPFAM" id="SSF63380">
    <property type="entry name" value="Riboflavin synthase domain-like"/>
    <property type="match status" value="1"/>
</dbReference>
<dbReference type="Gene3D" id="3.40.50.80">
    <property type="entry name" value="Nucleotide-binding domain of ferredoxin-NADP reductase (FNR) module"/>
    <property type="match status" value="1"/>
</dbReference>
<dbReference type="InterPro" id="IPR017927">
    <property type="entry name" value="FAD-bd_FR_type"/>
</dbReference>
<gene>
    <name evidence="2" type="ORF">KACC15558_32590</name>
</gene>
<organism evidence="2 3">
    <name type="scientific">Brevibacterium ammoniilyticum</name>
    <dbReference type="NCBI Taxonomy" id="1046555"/>
    <lineage>
        <taxon>Bacteria</taxon>
        <taxon>Bacillati</taxon>
        <taxon>Actinomycetota</taxon>
        <taxon>Actinomycetes</taxon>
        <taxon>Micrococcales</taxon>
        <taxon>Brevibacteriaceae</taxon>
        <taxon>Brevibacterium</taxon>
    </lineage>
</organism>
<protein>
    <recommendedName>
        <fullName evidence="1">FAD-binding FR-type domain-containing protein</fullName>
    </recommendedName>
</protein>
<dbReference type="InterPro" id="IPR039261">
    <property type="entry name" value="FNR_nucleotide-bd"/>
</dbReference>
<evidence type="ECO:0000313" key="3">
    <source>
        <dbReference type="Proteomes" id="UP001498935"/>
    </source>
</evidence>
<dbReference type="InterPro" id="IPR017938">
    <property type="entry name" value="Riboflavin_synthase-like_b-brl"/>
</dbReference>
<feature type="domain" description="FAD-binding FR-type" evidence="1">
    <location>
        <begin position="14"/>
        <end position="154"/>
    </location>
</feature>
<reference evidence="2 3" key="1">
    <citation type="submission" date="2024-02" db="EMBL/GenBank/DDBJ databases">
        <title>Characterization of antibiotic resistant novel bacterial strains and their environmental applications.</title>
        <authorList>
            <person name="Manzoor S."/>
            <person name="Abbas S."/>
            <person name="Arshad M."/>
            <person name="Li W.J."/>
            <person name="Ahmed I."/>
        </authorList>
    </citation>
    <scope>NUCLEOTIDE SEQUENCE [LARGE SCALE GENOMIC DNA]</scope>
    <source>
        <strain evidence="2 3">KACC 15558</strain>
    </source>
</reference>
<dbReference type="InterPro" id="IPR039374">
    <property type="entry name" value="SIP_fam"/>
</dbReference>
<proteinExistence type="predicted"/>
<dbReference type="Proteomes" id="UP001498935">
    <property type="component" value="Unassembled WGS sequence"/>
</dbReference>
<accession>A0ABP9U7G5</accession>
<dbReference type="Gene3D" id="2.40.30.10">
    <property type="entry name" value="Translation factors"/>
    <property type="match status" value="1"/>
</dbReference>
<dbReference type="Pfam" id="PF04954">
    <property type="entry name" value="SIP"/>
    <property type="match status" value="1"/>
</dbReference>
<evidence type="ECO:0000259" key="1">
    <source>
        <dbReference type="PROSITE" id="PS51384"/>
    </source>
</evidence>
<name>A0ABP9U7G5_9MICO</name>
<dbReference type="CDD" id="cd06193">
    <property type="entry name" value="siderophore_interacting"/>
    <property type="match status" value="1"/>
</dbReference>
<dbReference type="InterPro" id="IPR013113">
    <property type="entry name" value="SIP_FAD-bd"/>
</dbReference>